<dbReference type="InterPro" id="IPR036271">
    <property type="entry name" value="Tet_transcr_reg_TetR-rel_C_sf"/>
</dbReference>
<comment type="caution">
    <text evidence="6">The sequence shown here is derived from an EMBL/GenBank/DDBJ whole genome shotgun (WGS) entry which is preliminary data.</text>
</comment>
<protein>
    <submittedName>
        <fullName evidence="6">TetR/AcrR family transcriptional regulator</fullName>
    </submittedName>
</protein>
<dbReference type="SUPFAM" id="SSF48498">
    <property type="entry name" value="Tetracyclin repressor-like, C-terminal domain"/>
    <property type="match status" value="1"/>
</dbReference>
<dbReference type="Proteomes" id="UP001550739">
    <property type="component" value="Unassembled WGS sequence"/>
</dbReference>
<dbReference type="PANTHER" id="PTHR30055:SF234">
    <property type="entry name" value="HTH-TYPE TRANSCRIPTIONAL REGULATOR BETI"/>
    <property type="match status" value="1"/>
</dbReference>
<evidence type="ECO:0000256" key="2">
    <source>
        <dbReference type="ARBA" id="ARBA00023125"/>
    </source>
</evidence>
<dbReference type="EMBL" id="JBEZVE010000038">
    <property type="protein sequence ID" value="MEU3787234.1"/>
    <property type="molecule type" value="Genomic_DNA"/>
</dbReference>
<organism evidence="6 7">
    <name type="scientific">Streptomyces sp. 900129855</name>
    <dbReference type="NCBI Taxonomy" id="3155129"/>
    <lineage>
        <taxon>Bacteria</taxon>
        <taxon>Bacillati</taxon>
        <taxon>Actinomycetota</taxon>
        <taxon>Actinomycetes</taxon>
        <taxon>Kitasatosporales</taxon>
        <taxon>Streptomycetaceae</taxon>
        <taxon>Streptomyces</taxon>
    </lineage>
</organism>
<keyword evidence="7" id="KW-1185">Reference proteome</keyword>
<reference evidence="6 7" key="1">
    <citation type="submission" date="2024-06" db="EMBL/GenBank/DDBJ databases">
        <title>The Natural Products Discovery Center: Release of the First 8490 Sequenced Strains for Exploring Actinobacteria Biosynthetic Diversity.</title>
        <authorList>
            <person name="Kalkreuter E."/>
            <person name="Kautsar S.A."/>
            <person name="Yang D."/>
            <person name="Bader C.D."/>
            <person name="Teijaro C.N."/>
            <person name="Fluegel L."/>
            <person name="Davis C.M."/>
            <person name="Simpson J.R."/>
            <person name="Lauterbach L."/>
            <person name="Steele A.D."/>
            <person name="Gui C."/>
            <person name="Meng S."/>
            <person name="Li G."/>
            <person name="Viehrig K."/>
            <person name="Ye F."/>
            <person name="Su P."/>
            <person name="Kiefer A.F."/>
            <person name="Nichols A."/>
            <person name="Cepeda A.J."/>
            <person name="Yan W."/>
            <person name="Fan B."/>
            <person name="Jiang Y."/>
            <person name="Adhikari A."/>
            <person name="Zheng C.-J."/>
            <person name="Schuster L."/>
            <person name="Cowan T.M."/>
            <person name="Smanski M.J."/>
            <person name="Chevrette M.G."/>
            <person name="De Carvalho L.P.S."/>
            <person name="Shen B."/>
        </authorList>
    </citation>
    <scope>NUCLEOTIDE SEQUENCE [LARGE SCALE GENOMIC DNA]</scope>
    <source>
        <strain evidence="6 7">NPDC033843</strain>
    </source>
</reference>
<dbReference type="Pfam" id="PF00440">
    <property type="entry name" value="TetR_N"/>
    <property type="match status" value="1"/>
</dbReference>
<dbReference type="InterPro" id="IPR009057">
    <property type="entry name" value="Homeodomain-like_sf"/>
</dbReference>
<gene>
    <name evidence="6" type="ORF">AB0E89_43055</name>
</gene>
<keyword evidence="3" id="KW-0804">Transcription</keyword>
<dbReference type="InterPro" id="IPR001647">
    <property type="entry name" value="HTH_TetR"/>
</dbReference>
<dbReference type="Pfam" id="PF21597">
    <property type="entry name" value="TetR_C_43"/>
    <property type="match status" value="1"/>
</dbReference>
<feature type="DNA-binding region" description="H-T-H motif" evidence="4">
    <location>
        <begin position="38"/>
        <end position="57"/>
    </location>
</feature>
<dbReference type="InterPro" id="IPR050109">
    <property type="entry name" value="HTH-type_TetR-like_transc_reg"/>
</dbReference>
<evidence type="ECO:0000256" key="1">
    <source>
        <dbReference type="ARBA" id="ARBA00023015"/>
    </source>
</evidence>
<accession>A0ABV2ZXC5</accession>
<evidence type="ECO:0000313" key="7">
    <source>
        <dbReference type="Proteomes" id="UP001550739"/>
    </source>
</evidence>
<feature type="domain" description="HTH tetR-type" evidence="5">
    <location>
        <begin position="16"/>
        <end position="75"/>
    </location>
</feature>
<dbReference type="RefSeq" id="WP_361709572.1">
    <property type="nucleotide sequence ID" value="NZ_JBEZVE010000038.1"/>
</dbReference>
<evidence type="ECO:0000259" key="5">
    <source>
        <dbReference type="PROSITE" id="PS50977"/>
    </source>
</evidence>
<proteinExistence type="predicted"/>
<name>A0ABV2ZXC5_9ACTN</name>
<evidence type="ECO:0000256" key="4">
    <source>
        <dbReference type="PROSITE-ProRule" id="PRU00335"/>
    </source>
</evidence>
<dbReference type="SUPFAM" id="SSF46689">
    <property type="entry name" value="Homeodomain-like"/>
    <property type="match status" value="1"/>
</dbReference>
<dbReference type="Gene3D" id="1.10.357.10">
    <property type="entry name" value="Tetracycline Repressor, domain 2"/>
    <property type="match status" value="1"/>
</dbReference>
<sequence>MAARSGQEAGLRPDAARNRARILQVARDQVAGGDNSLQLNLIARLAGVGVGTVYRHFPDRHALIEALSVERFRELVEQARAASSAADALEGLRGLLRFTLDLALDDPDFATVLSSAGDARAQTSEMKAELDEAVAVLLDRARLAGAIRSGVEADDVRRLLCGVEHAVRSGDGEPRELYLGVLLEGLRPPR</sequence>
<evidence type="ECO:0000313" key="6">
    <source>
        <dbReference type="EMBL" id="MEU3787234.1"/>
    </source>
</evidence>
<keyword evidence="1" id="KW-0805">Transcription regulation</keyword>
<dbReference type="PROSITE" id="PS50977">
    <property type="entry name" value="HTH_TETR_2"/>
    <property type="match status" value="1"/>
</dbReference>
<dbReference type="PANTHER" id="PTHR30055">
    <property type="entry name" value="HTH-TYPE TRANSCRIPTIONAL REGULATOR RUTR"/>
    <property type="match status" value="1"/>
</dbReference>
<dbReference type="InterPro" id="IPR049445">
    <property type="entry name" value="TetR_SbtR-like_C"/>
</dbReference>
<evidence type="ECO:0000256" key="3">
    <source>
        <dbReference type="ARBA" id="ARBA00023163"/>
    </source>
</evidence>
<keyword evidence="2 4" id="KW-0238">DNA-binding</keyword>